<dbReference type="EMBL" id="KI912115">
    <property type="protein sequence ID" value="ETS78402.1"/>
    <property type="molecule type" value="Genomic_DNA"/>
</dbReference>
<dbReference type="SMART" id="SM00554">
    <property type="entry name" value="FAS1"/>
    <property type="match status" value="2"/>
</dbReference>
<dbReference type="PROSITE" id="PS50213">
    <property type="entry name" value="FAS1"/>
    <property type="match status" value="2"/>
</dbReference>
<dbReference type="SUPFAM" id="SSF82153">
    <property type="entry name" value="FAS1 domain"/>
    <property type="match status" value="2"/>
</dbReference>
<dbReference type="AlphaFoldDB" id="W3WZ54"/>
<evidence type="ECO:0000259" key="1">
    <source>
        <dbReference type="PROSITE" id="PS50213"/>
    </source>
</evidence>
<dbReference type="RefSeq" id="XP_007837236.1">
    <property type="nucleotide sequence ID" value="XM_007839045.1"/>
</dbReference>
<dbReference type="PANTHER" id="PTHR10900:SF77">
    <property type="entry name" value="FI19380P1"/>
    <property type="match status" value="1"/>
</dbReference>
<feature type="domain" description="FAS1" evidence="1">
    <location>
        <begin position="122"/>
        <end position="265"/>
    </location>
</feature>
<dbReference type="eggNOG" id="KOG1437">
    <property type="taxonomic scope" value="Eukaryota"/>
</dbReference>
<keyword evidence="3" id="KW-1185">Reference proteome</keyword>
<dbReference type="InterPro" id="IPR050904">
    <property type="entry name" value="Adhesion/Biosynth-related"/>
</dbReference>
<evidence type="ECO:0000313" key="2">
    <source>
        <dbReference type="EMBL" id="ETS78402.1"/>
    </source>
</evidence>
<dbReference type="InParanoid" id="W3WZ54"/>
<evidence type="ECO:0000313" key="3">
    <source>
        <dbReference type="Proteomes" id="UP000030651"/>
    </source>
</evidence>
<dbReference type="InterPro" id="IPR036378">
    <property type="entry name" value="FAS1_dom_sf"/>
</dbReference>
<dbReference type="Pfam" id="PF02469">
    <property type="entry name" value="Fasciclin"/>
    <property type="match status" value="2"/>
</dbReference>
<protein>
    <recommendedName>
        <fullName evidence="1">FAS1 domain-containing protein</fullName>
    </recommendedName>
</protein>
<organism evidence="2 3">
    <name type="scientific">Pestalotiopsis fici (strain W106-1 / CGMCC3.15140)</name>
    <dbReference type="NCBI Taxonomy" id="1229662"/>
    <lineage>
        <taxon>Eukaryota</taxon>
        <taxon>Fungi</taxon>
        <taxon>Dikarya</taxon>
        <taxon>Ascomycota</taxon>
        <taxon>Pezizomycotina</taxon>
        <taxon>Sordariomycetes</taxon>
        <taxon>Xylariomycetidae</taxon>
        <taxon>Amphisphaeriales</taxon>
        <taxon>Sporocadaceae</taxon>
        <taxon>Pestalotiopsis</taxon>
    </lineage>
</organism>
<sequence>MDGGFTILAPSNAAFENIPNTVMSSVWNANDTKVTVPLMLYHVLSTQLSMATLPSDQVHATTLLTDPAWTTLAGGQGVLINRQPGNLVVFVSGGGARSLLKAVDIPFKGGLIQVIDNLLVPPGPLNATLEDFQDLSFLGALYAAGLYDQVANNNGTNGTMAGGAGGGNYTFFAPSVPGLQVVNGTLSNLTTAQLRRVMQYHIVPSAVLPSTSLENGTHYTTLLGASGPALHVHRSGNNLYVNSAQVIQSDILLENGILHILDNVLNPDVPDAAPNSNGTAAQMPVFSGAVNASTMVVTDLPFTTALPCTASCSVLTMATTVSASAGNSSSSFVMSAATSANGTKSSTATDLATSSSKAGAAVLPRCKGLGVLGAMGLGAVGLVLEL</sequence>
<dbReference type="OMA" id="GYHIVPG"/>
<dbReference type="HOGENOM" id="CLU_031281_2_3_1"/>
<dbReference type="GO" id="GO:0000329">
    <property type="term" value="C:fungal-type vacuole membrane"/>
    <property type="evidence" value="ECO:0007669"/>
    <property type="project" value="TreeGrafter"/>
</dbReference>
<dbReference type="InterPro" id="IPR000782">
    <property type="entry name" value="FAS1_domain"/>
</dbReference>
<name>W3WZ54_PESFW</name>
<dbReference type="Gene3D" id="2.30.180.10">
    <property type="entry name" value="FAS1 domain"/>
    <property type="match status" value="2"/>
</dbReference>
<dbReference type="Proteomes" id="UP000030651">
    <property type="component" value="Unassembled WGS sequence"/>
</dbReference>
<feature type="domain" description="FAS1" evidence="1">
    <location>
        <begin position="1"/>
        <end position="119"/>
    </location>
</feature>
<dbReference type="OrthoDB" id="286301at2759"/>
<dbReference type="STRING" id="1229662.W3WZ54"/>
<gene>
    <name evidence="2" type="ORF">PFICI_10464</name>
</gene>
<dbReference type="GeneID" id="19275477"/>
<reference evidence="3" key="1">
    <citation type="journal article" date="2015" name="BMC Genomics">
        <title>Genomic and transcriptomic analysis of the endophytic fungus Pestalotiopsis fici reveals its lifestyle and high potential for synthesis of natural products.</title>
        <authorList>
            <person name="Wang X."/>
            <person name="Zhang X."/>
            <person name="Liu L."/>
            <person name="Xiang M."/>
            <person name="Wang W."/>
            <person name="Sun X."/>
            <person name="Che Y."/>
            <person name="Guo L."/>
            <person name="Liu G."/>
            <person name="Guo L."/>
            <person name="Wang C."/>
            <person name="Yin W.B."/>
            <person name="Stadler M."/>
            <person name="Zhang X."/>
            <person name="Liu X."/>
        </authorList>
    </citation>
    <scope>NUCLEOTIDE SEQUENCE [LARGE SCALE GENOMIC DNA]</scope>
    <source>
        <strain evidence="3">W106-1 / CGMCC3.15140</strain>
    </source>
</reference>
<dbReference type="KEGG" id="pfy:PFICI_10464"/>
<accession>W3WZ54</accession>
<dbReference type="GO" id="GO:0016236">
    <property type="term" value="P:macroautophagy"/>
    <property type="evidence" value="ECO:0007669"/>
    <property type="project" value="TreeGrafter"/>
</dbReference>
<proteinExistence type="predicted"/>
<dbReference type="PANTHER" id="PTHR10900">
    <property type="entry name" value="PERIOSTIN-RELATED"/>
    <property type="match status" value="1"/>
</dbReference>